<dbReference type="EMBL" id="JANRMS010000461">
    <property type="protein sequence ID" value="KAJ3539439.1"/>
    <property type="molecule type" value="Genomic_DNA"/>
</dbReference>
<name>A0ACC1SGR8_9HYPO</name>
<organism evidence="1 2">
    <name type="scientific">Fusarium decemcellulare</name>
    <dbReference type="NCBI Taxonomy" id="57161"/>
    <lineage>
        <taxon>Eukaryota</taxon>
        <taxon>Fungi</taxon>
        <taxon>Dikarya</taxon>
        <taxon>Ascomycota</taxon>
        <taxon>Pezizomycotina</taxon>
        <taxon>Sordariomycetes</taxon>
        <taxon>Hypocreomycetidae</taxon>
        <taxon>Hypocreales</taxon>
        <taxon>Nectriaceae</taxon>
        <taxon>Fusarium</taxon>
        <taxon>Fusarium decemcellulare species complex</taxon>
    </lineage>
</organism>
<comment type="caution">
    <text evidence="1">The sequence shown here is derived from an EMBL/GenBank/DDBJ whole genome shotgun (WGS) entry which is preliminary data.</text>
</comment>
<reference evidence="1" key="1">
    <citation type="submission" date="2022-08" db="EMBL/GenBank/DDBJ databases">
        <title>Genome Sequence of Fusarium decemcellulare.</title>
        <authorList>
            <person name="Buettner E."/>
        </authorList>
    </citation>
    <scope>NUCLEOTIDE SEQUENCE</scope>
    <source>
        <strain evidence="1">Babe19</strain>
    </source>
</reference>
<proteinExistence type="predicted"/>
<dbReference type="Proteomes" id="UP001148629">
    <property type="component" value="Unassembled WGS sequence"/>
</dbReference>
<accession>A0ACC1SGR8</accession>
<evidence type="ECO:0000313" key="2">
    <source>
        <dbReference type="Proteomes" id="UP001148629"/>
    </source>
</evidence>
<protein>
    <submittedName>
        <fullName evidence="1">Uncharacterized protein</fullName>
    </submittedName>
</protein>
<keyword evidence="2" id="KW-1185">Reference proteome</keyword>
<gene>
    <name evidence="1" type="ORF">NM208_g5492</name>
</gene>
<sequence>MPTADARTYGERWLFPAEYYKTEDKEDKNSEAGQFCSRWTLWHPHGQTTWWVVKMLPALFLFASLAAASVSNFDRASVPAICDEICTQVDELSDLCEAPDAKGRTKDLFETQCFCTNDSFDVEKITSLCAACIHEWVPYYEDLNEKHKDDDDDGDRDSDDWDDGDWEGDDEDRWYREGNDYSGWGDEDLAHIDRFMITCNFTSTTYSDDDWDAGSTATVQATPLRNMSQVTTTIAPAPTSDSGALW</sequence>
<evidence type="ECO:0000313" key="1">
    <source>
        <dbReference type="EMBL" id="KAJ3539439.1"/>
    </source>
</evidence>